<evidence type="ECO:0000313" key="2">
    <source>
        <dbReference type="EMBL" id="PLS29023.1"/>
    </source>
</evidence>
<sequence>MPQYQVDSERIQSSSAAVQASVGQIRQAVAGMYANLNALQDAWRGSAATQFTSVAEQWRAAQQQMETSLESIQNALTQASTVYADAESQATRLFAQ</sequence>
<protein>
    <recommendedName>
        <fullName evidence="1">ESAT-6-like protein</fullName>
    </recommendedName>
</protein>
<proteinExistence type="inferred from homology"/>
<dbReference type="NCBIfam" id="TIGR03930">
    <property type="entry name" value="WXG100_ESAT6"/>
    <property type="match status" value="1"/>
</dbReference>
<dbReference type="RefSeq" id="WP_101622109.1">
    <property type="nucleotide sequence ID" value="NZ_NMWT01000010.1"/>
</dbReference>
<name>A0A2N5J498_9BIFI</name>
<organism evidence="2 3">
    <name type="scientific">Bifidobacterium parmae</name>
    <dbReference type="NCBI Taxonomy" id="361854"/>
    <lineage>
        <taxon>Bacteria</taxon>
        <taxon>Bacillati</taxon>
        <taxon>Actinomycetota</taxon>
        <taxon>Actinomycetes</taxon>
        <taxon>Bifidobacteriales</taxon>
        <taxon>Bifidobacteriaceae</taxon>
        <taxon>Bifidobacterium</taxon>
    </lineage>
</organism>
<evidence type="ECO:0000256" key="1">
    <source>
        <dbReference type="RuleBase" id="RU362001"/>
    </source>
</evidence>
<dbReference type="InterPro" id="IPR036689">
    <property type="entry name" value="ESAT-6-like_sf"/>
</dbReference>
<dbReference type="OrthoDB" id="4231069at2"/>
<dbReference type="AlphaFoldDB" id="A0A2N5J498"/>
<evidence type="ECO:0000313" key="3">
    <source>
        <dbReference type="Proteomes" id="UP000235034"/>
    </source>
</evidence>
<keyword evidence="3" id="KW-1185">Reference proteome</keyword>
<dbReference type="Gene3D" id="1.10.287.1060">
    <property type="entry name" value="ESAT-6-like"/>
    <property type="match status" value="1"/>
</dbReference>
<dbReference type="EMBL" id="NMWT01000010">
    <property type="protein sequence ID" value="PLS29023.1"/>
    <property type="molecule type" value="Genomic_DNA"/>
</dbReference>
<comment type="caution">
    <text evidence="2">The sequence shown here is derived from an EMBL/GenBank/DDBJ whole genome shotgun (WGS) entry which is preliminary data.</text>
</comment>
<dbReference type="SUPFAM" id="SSF140453">
    <property type="entry name" value="EsxAB dimer-like"/>
    <property type="match status" value="1"/>
</dbReference>
<reference evidence="2 3" key="1">
    <citation type="submission" date="2017-07" db="EMBL/GenBank/DDBJ databases">
        <title>Bifidobacterium novel species.</title>
        <authorList>
            <person name="Lugli G.A."/>
            <person name="Milani C."/>
            <person name="Duranti S."/>
            <person name="Mangifesta M."/>
        </authorList>
    </citation>
    <scope>NUCLEOTIDE SEQUENCE [LARGE SCALE GENOMIC DNA]</scope>
    <source>
        <strain evidence="2 3">77</strain>
    </source>
</reference>
<gene>
    <name evidence="2" type="ORF">Uis4E_0960</name>
</gene>
<dbReference type="InterPro" id="IPR010310">
    <property type="entry name" value="T7SS_ESAT-6-like"/>
</dbReference>
<comment type="similarity">
    <text evidence="1">Belongs to the WXG100 family.</text>
</comment>
<dbReference type="Proteomes" id="UP000235034">
    <property type="component" value="Unassembled WGS sequence"/>
</dbReference>
<dbReference type="Pfam" id="PF06013">
    <property type="entry name" value="WXG100"/>
    <property type="match status" value="1"/>
</dbReference>
<accession>A0A2N5J498</accession>